<dbReference type="EMBL" id="BSCH01000010">
    <property type="protein sequence ID" value="GLG90326.1"/>
    <property type="molecule type" value="Genomic_DNA"/>
</dbReference>
<reference evidence="2 4" key="5">
    <citation type="journal article" date="2023" name="Int. J. Syst. Evol. Microbiol.">
        <title>Sellimonas catena sp. nov., isolated from human faeces.</title>
        <authorList>
            <person name="Hisatomi A."/>
            <person name="Ohkuma M."/>
            <person name="Sakamoto M."/>
        </authorList>
    </citation>
    <scope>NUCLEOTIDE SEQUENCE [LARGE SCALE GENOMIC DNA]</scope>
    <source>
        <strain evidence="2 4">12EGH17</strain>
        <strain evidence="3">18CBH55</strain>
    </source>
</reference>
<proteinExistence type="predicted"/>
<reference evidence="3" key="3">
    <citation type="submission" date="2022-11" db="EMBL/GenBank/DDBJ databases">
        <title>Draft genome sequence of Sellimonas catena strain 18CBH55.</title>
        <authorList>
            <person name="Atsushi H."/>
            <person name="Moriya O."/>
            <person name="Mitsuo S."/>
        </authorList>
    </citation>
    <scope>NUCLEOTIDE SEQUENCE</scope>
    <source>
        <strain evidence="3">18CBH55</strain>
    </source>
</reference>
<keyword evidence="1" id="KW-0472">Membrane</keyword>
<feature type="transmembrane region" description="Helical" evidence="1">
    <location>
        <begin position="57"/>
        <end position="78"/>
    </location>
</feature>
<accession>A0A9W6FCV6</accession>
<comment type="caution">
    <text evidence="2">The sequence shown here is derived from an EMBL/GenBank/DDBJ whole genome shotgun (WGS) entry which is preliminary data.</text>
</comment>
<feature type="transmembrane region" description="Helical" evidence="1">
    <location>
        <begin position="198"/>
        <end position="216"/>
    </location>
</feature>
<feature type="transmembrane region" description="Helical" evidence="1">
    <location>
        <begin position="85"/>
        <end position="103"/>
    </location>
</feature>
<dbReference type="RefSeq" id="WP_204863609.1">
    <property type="nucleotide sequence ID" value="NZ_BSBO01000001.1"/>
</dbReference>
<evidence type="ECO:0000313" key="2">
    <source>
        <dbReference type="EMBL" id="GLG03040.1"/>
    </source>
</evidence>
<organism evidence="2 4">
    <name type="scientific">Sellimonas catena</name>
    <dbReference type="NCBI Taxonomy" id="2994035"/>
    <lineage>
        <taxon>Bacteria</taxon>
        <taxon>Bacillati</taxon>
        <taxon>Bacillota</taxon>
        <taxon>Clostridia</taxon>
        <taxon>Lachnospirales</taxon>
        <taxon>Lachnospiraceae</taxon>
        <taxon>Sellimonas</taxon>
    </lineage>
</organism>
<dbReference type="Pfam" id="PF06912">
    <property type="entry name" value="DUF1275"/>
    <property type="match status" value="1"/>
</dbReference>
<evidence type="ECO:0008006" key="5">
    <source>
        <dbReference type="Google" id="ProtNLM"/>
    </source>
</evidence>
<dbReference type="EMBL" id="BSBO01000001">
    <property type="protein sequence ID" value="GLG03040.1"/>
    <property type="molecule type" value="Genomic_DNA"/>
</dbReference>
<name>A0A9W6FCV6_9FIRM</name>
<dbReference type="InterPro" id="IPR010699">
    <property type="entry name" value="DUF1275"/>
</dbReference>
<reference evidence="3" key="4">
    <citation type="submission" date="2022-11" db="EMBL/GenBank/DDBJ databases">
        <title>Draft genome sequence of Sellimonas catena strain 18CBH55.</title>
        <authorList>
            <person name="Hisatomi A."/>
            <person name="Ohkuma M."/>
            <person name="Sakamoto M."/>
        </authorList>
    </citation>
    <scope>NUCLEOTIDE SEQUENCE</scope>
    <source>
        <strain evidence="3">18CBH55</strain>
    </source>
</reference>
<feature type="transmembrane region" description="Helical" evidence="1">
    <location>
        <begin position="109"/>
        <end position="127"/>
    </location>
</feature>
<gene>
    <name evidence="2" type="ORF">Selli1_02140</name>
    <name evidence="3" type="ORF">Selli2_17530</name>
</gene>
<dbReference type="AlphaFoldDB" id="A0A9W6FCV6"/>
<dbReference type="PANTHER" id="PTHR37314">
    <property type="entry name" value="SLR0142 PROTEIN"/>
    <property type="match status" value="1"/>
</dbReference>
<keyword evidence="1" id="KW-0812">Transmembrane</keyword>
<reference evidence="2" key="2">
    <citation type="submission" date="2022-11" db="EMBL/GenBank/DDBJ databases">
        <title>Draft genome sequence of Sellimonas catena strain 12EGH17.</title>
        <authorList>
            <person name="Atsushi H."/>
            <person name="Moriya O."/>
            <person name="Mitsuo S."/>
        </authorList>
    </citation>
    <scope>NUCLEOTIDE SEQUENCE</scope>
    <source>
        <strain evidence="2">12EGH17</strain>
    </source>
</reference>
<evidence type="ECO:0000313" key="3">
    <source>
        <dbReference type="EMBL" id="GLG90326.1"/>
    </source>
</evidence>
<sequence>MERANEFELPVHFIMAVFGGFVGAYAILARMEVFGSAQTANLIELVCSVLGRNPEEVLTRVAALLVYMSAMVVAAVLAKKVQWNLKYLAIFLDASAILAVGYFPENMDPVMALYPVFFVTAFQWCVFQGAKGYTSSTIFSTNNLKQTVFAITEYFLYRKEEKVRKEKAEKALVFGGTLLSFHIGVGFCYLIWLQYGIHSVWFGSIPLLAGAVLLVIQDVRAKAYTREQDSVSCS</sequence>
<reference evidence="2" key="1">
    <citation type="submission" date="2022-11" db="EMBL/GenBank/DDBJ databases">
        <title>Draft genome sequence of Sellimonas catena strain 12EGH17.</title>
        <authorList>
            <person name="Hisatomi A."/>
            <person name="Ohkuma M."/>
            <person name="Sakamoto M."/>
        </authorList>
    </citation>
    <scope>NUCLEOTIDE SEQUENCE</scope>
    <source>
        <strain evidence="2">12EGH17</strain>
    </source>
</reference>
<evidence type="ECO:0000313" key="4">
    <source>
        <dbReference type="Proteomes" id="UP001145145"/>
    </source>
</evidence>
<dbReference type="Proteomes" id="UP001145094">
    <property type="component" value="Unassembled WGS sequence"/>
</dbReference>
<dbReference type="PANTHER" id="PTHR37314:SF4">
    <property type="entry name" value="UPF0700 TRANSMEMBRANE PROTEIN YOAK"/>
    <property type="match status" value="1"/>
</dbReference>
<evidence type="ECO:0000256" key="1">
    <source>
        <dbReference type="SAM" id="Phobius"/>
    </source>
</evidence>
<protein>
    <recommendedName>
        <fullName evidence="5">DUF1275 domain-containing protein</fullName>
    </recommendedName>
</protein>
<feature type="transmembrane region" description="Helical" evidence="1">
    <location>
        <begin position="171"/>
        <end position="192"/>
    </location>
</feature>
<keyword evidence="1" id="KW-1133">Transmembrane helix</keyword>
<feature type="transmembrane region" description="Helical" evidence="1">
    <location>
        <begin position="7"/>
        <end position="28"/>
    </location>
</feature>
<keyword evidence="4" id="KW-1185">Reference proteome</keyword>
<dbReference type="Proteomes" id="UP001145145">
    <property type="component" value="Unassembled WGS sequence"/>
</dbReference>